<dbReference type="SUPFAM" id="SSF50965">
    <property type="entry name" value="Galactose oxidase, central domain"/>
    <property type="match status" value="1"/>
</dbReference>
<evidence type="ECO:0000313" key="2">
    <source>
        <dbReference type="EMBL" id="MDN5199771.1"/>
    </source>
</evidence>
<keyword evidence="3" id="KW-1185">Reference proteome</keyword>
<keyword evidence="1" id="KW-0812">Transmembrane</keyword>
<comment type="caution">
    <text evidence="2">The sequence shown here is derived from an EMBL/GenBank/DDBJ whole genome shotgun (WGS) entry which is preliminary data.</text>
</comment>
<proteinExistence type="predicted"/>
<organism evidence="2 3">
    <name type="scientific">Splendidivirga corallicola</name>
    <dbReference type="NCBI Taxonomy" id="3051826"/>
    <lineage>
        <taxon>Bacteria</taxon>
        <taxon>Pseudomonadati</taxon>
        <taxon>Bacteroidota</taxon>
        <taxon>Cytophagia</taxon>
        <taxon>Cytophagales</taxon>
        <taxon>Splendidivirgaceae</taxon>
        <taxon>Splendidivirga</taxon>
    </lineage>
</organism>
<dbReference type="InterPro" id="IPR051677">
    <property type="entry name" value="AfsR-DnrI-RedD_regulator"/>
</dbReference>
<name>A0ABT8KGE4_9BACT</name>
<gene>
    <name evidence="2" type="ORF">QQ008_00315</name>
</gene>
<keyword evidence="1" id="KW-1133">Transmembrane helix</keyword>
<evidence type="ECO:0000313" key="3">
    <source>
        <dbReference type="Proteomes" id="UP001172082"/>
    </source>
</evidence>
<dbReference type="EMBL" id="JAUJEA010000001">
    <property type="protein sequence ID" value="MDN5199771.1"/>
    <property type="molecule type" value="Genomic_DNA"/>
</dbReference>
<sequence length="866" mass="99784">MFISLGDMTKIITKIAFALLFMLMVIRPGFAQTEKPGGLLFNSNYAFSFDQRTSLNLNPEESLLIKDKLTLSFKLSFWSYDRLGYIFRAFGDKNLSIDLIYRPGEISIGLLFLIINGNESSIKVRIPDEVLIRNYWHQVNLTFEPEQNQIILEFNNDSYIENDVDFPEGTTLNFIFGVNSVGSHATGDVPEMAIKDIKLTSKETLINHWPLDQVKGDQAIDVVGKKKARITNPNWLKRKHHFWEKKETIVTDNFPGLLFDHDNQQLLIVNRKHLDTYNVVAQQWSTQHYKNAFPLPDYANHYLLDTFRNVPLAFDLEPKHIAYYNPSLEKWTDVETDTLPIQNRWRPAIFQNPLNQHIMVMSGYGFFTAKNDLISYIPETQRWSTVPLKGDLYKPRYSPVIGQGFNDGEFFLFGGIGNASGKQELGLNSIYDLFLLDLRDSTLTKIWELNHLEKDLLPVGSLIIDKKDSSFYTLCFPHIRENATLKLYKFKINSPQYEIVSDSIPYPYYHIAKFDASLSLNEKTKEFIAATRIEINDDSSRVNLYSLSYPPISLQDLNFQEFNRLTTARNNRALVVLGIFIVALLIALTIFYKLYKRKSKLPENTPATQDLTTQEQFSSLFVDQHKRGHNSIFLFGGFKVIDNNSTDITTKFSPKLRELFTIILLYTFNEKGGISTKKLTEKLWPYGDAQSAKNARGVSVQRLRAILESVPGARVNYADLWTIHLENNVYCDIEKALHIMQDSGAPPTFETFQELLSILSRGPLLPDMHFDWLDPLKIQLIDRFIHVLLQCSGDSVFARNSSVLVQIANTILIHDEFNDDALKMKILALRALEKHGQARTFFDEFADRYKKLYDEDYPQKFVDLTK</sequence>
<dbReference type="InterPro" id="IPR015915">
    <property type="entry name" value="Kelch-typ_b-propeller"/>
</dbReference>
<accession>A0ABT8KGE4</accession>
<keyword evidence="1" id="KW-0472">Membrane</keyword>
<feature type="transmembrane region" description="Helical" evidence="1">
    <location>
        <begin position="573"/>
        <end position="592"/>
    </location>
</feature>
<dbReference type="Gene3D" id="2.120.10.80">
    <property type="entry name" value="Kelch-type beta propeller"/>
    <property type="match status" value="1"/>
</dbReference>
<dbReference type="InterPro" id="IPR011043">
    <property type="entry name" value="Gal_Oxase/kelch_b-propeller"/>
</dbReference>
<dbReference type="PANTHER" id="PTHR35807:SF1">
    <property type="entry name" value="TRANSCRIPTIONAL REGULATOR REDD"/>
    <property type="match status" value="1"/>
</dbReference>
<evidence type="ECO:0000256" key="1">
    <source>
        <dbReference type="SAM" id="Phobius"/>
    </source>
</evidence>
<dbReference type="InterPro" id="IPR013320">
    <property type="entry name" value="ConA-like_dom_sf"/>
</dbReference>
<reference evidence="2" key="1">
    <citation type="submission" date="2023-06" db="EMBL/GenBank/DDBJ databases">
        <title>Genomic of Parafulvivirga corallium.</title>
        <authorList>
            <person name="Wang G."/>
        </authorList>
    </citation>
    <scope>NUCLEOTIDE SEQUENCE</scope>
    <source>
        <strain evidence="2">BMA10</strain>
    </source>
</reference>
<protein>
    <recommendedName>
        <fullName evidence="4">Galactose oxidase</fullName>
    </recommendedName>
</protein>
<dbReference type="InterPro" id="IPR036388">
    <property type="entry name" value="WH-like_DNA-bd_sf"/>
</dbReference>
<dbReference type="Proteomes" id="UP001172082">
    <property type="component" value="Unassembled WGS sequence"/>
</dbReference>
<evidence type="ECO:0008006" key="4">
    <source>
        <dbReference type="Google" id="ProtNLM"/>
    </source>
</evidence>
<dbReference type="Gene3D" id="1.10.10.10">
    <property type="entry name" value="Winged helix-like DNA-binding domain superfamily/Winged helix DNA-binding domain"/>
    <property type="match status" value="1"/>
</dbReference>
<dbReference type="SUPFAM" id="SSF49899">
    <property type="entry name" value="Concanavalin A-like lectins/glucanases"/>
    <property type="match status" value="1"/>
</dbReference>
<dbReference type="PANTHER" id="PTHR35807">
    <property type="entry name" value="TRANSCRIPTIONAL REGULATOR REDD-RELATED"/>
    <property type="match status" value="1"/>
</dbReference>